<sequence length="126" mass="14647">MLRHYSKGISGFGIIFLIIFILLICYVGYQIFRIQFTYSSAKNKVEDAVRLGPLRTDGEILNDLLSEFKEIKLQLNMAYDTIFIDRTIPDSFRIYVAYNDSSNIFGFYTYKRHLVIDVIMPVRAGL</sequence>
<evidence type="ECO:0000313" key="2">
    <source>
        <dbReference type="EMBL" id="HGE78921.1"/>
    </source>
</evidence>
<feature type="transmembrane region" description="Helical" evidence="1">
    <location>
        <begin position="12"/>
        <end position="32"/>
    </location>
</feature>
<dbReference type="AlphaFoldDB" id="A0A7V3RJ22"/>
<evidence type="ECO:0000256" key="1">
    <source>
        <dbReference type="SAM" id="Phobius"/>
    </source>
</evidence>
<keyword evidence="1" id="KW-1133">Transmembrane helix</keyword>
<evidence type="ECO:0008006" key="3">
    <source>
        <dbReference type="Google" id="ProtNLM"/>
    </source>
</evidence>
<dbReference type="EMBL" id="DTOZ01000189">
    <property type="protein sequence ID" value="HGE78921.1"/>
    <property type="molecule type" value="Genomic_DNA"/>
</dbReference>
<comment type="caution">
    <text evidence="2">The sequence shown here is derived from an EMBL/GenBank/DDBJ whole genome shotgun (WGS) entry which is preliminary data.</text>
</comment>
<gene>
    <name evidence="2" type="ORF">ENX68_08030</name>
</gene>
<reference evidence="2" key="1">
    <citation type="journal article" date="2020" name="mSystems">
        <title>Genome- and Community-Level Interaction Insights into Carbon Utilization and Element Cycling Functions of Hydrothermarchaeota in Hydrothermal Sediment.</title>
        <authorList>
            <person name="Zhou Z."/>
            <person name="Liu Y."/>
            <person name="Xu W."/>
            <person name="Pan J."/>
            <person name="Luo Z.H."/>
            <person name="Li M."/>
        </authorList>
    </citation>
    <scope>NUCLEOTIDE SEQUENCE [LARGE SCALE GENOMIC DNA]</scope>
    <source>
        <strain evidence="2">SpSt-961</strain>
    </source>
</reference>
<name>A0A7V3RJ22_UNCW3</name>
<keyword evidence="1" id="KW-0472">Membrane</keyword>
<protein>
    <recommendedName>
        <fullName evidence="3">DUF4845 domain-containing protein</fullName>
    </recommendedName>
</protein>
<organism evidence="2">
    <name type="scientific">candidate division WOR-3 bacterium</name>
    <dbReference type="NCBI Taxonomy" id="2052148"/>
    <lineage>
        <taxon>Bacteria</taxon>
        <taxon>Bacteria division WOR-3</taxon>
    </lineage>
</organism>
<keyword evidence="1" id="KW-0812">Transmembrane</keyword>
<accession>A0A7V3RJ22</accession>
<proteinExistence type="predicted"/>